<dbReference type="HOGENOM" id="CLU_569826_0_0_1"/>
<sequence length="459" mass="52784">MHTSRSSRTLLTLPLELQREIISHVALVPNRKDYQDPPVSLDIYRVRDDRDVASLLNWSSTCKWFRTLLAPRCFETISLWNSAQSALSVHAIAQGEWAGSVKALRYVAQLKEGQECLSIAELHPPEVEAILTRISQFPNLEQLTVSFLIHYQEIWSALRREQTTNFINVNPGFTTIEENRHPWRALLSAGVNSIIQNPSYGRLKTFEIQNLGVFPASAYGSQKFLKLFSKLKTFRLSFSELGQTGYLDPNFQFFKQLGPWFFNNLSVVENLSVDAGRRHLLSEQVYYGSNNTGLREARMPKLRNVKFQNLFLCQEVVAFLTKHLGTLESITLENCYGNHSLKPQHVLYPFSYHWWQLFDALKAESPTRLVAFELNFTRNEKGLIQWGKKPPPYENEWYSQLKKSEVQPGKIFLYGVAFPGDGLTYPYPEAIQESLREGLDESGYLSLMAMVECNVKKRK</sequence>
<organism evidence="3">
    <name type="scientific">Ajellomyces capsulatus (strain H88)</name>
    <name type="common">Darling's disease fungus</name>
    <name type="synonym">Histoplasma capsulatum</name>
    <dbReference type="NCBI Taxonomy" id="544711"/>
    <lineage>
        <taxon>Eukaryota</taxon>
        <taxon>Fungi</taxon>
        <taxon>Dikarya</taxon>
        <taxon>Ascomycota</taxon>
        <taxon>Pezizomycotina</taxon>
        <taxon>Eurotiomycetes</taxon>
        <taxon>Eurotiomycetidae</taxon>
        <taxon>Onygenales</taxon>
        <taxon>Ajellomycetaceae</taxon>
        <taxon>Histoplasma</taxon>
    </lineage>
</organism>
<evidence type="ECO:0000313" key="3">
    <source>
        <dbReference type="Proteomes" id="UP000008142"/>
    </source>
</evidence>
<protein>
    <recommendedName>
        <fullName evidence="4">F-box domain-containing protein</fullName>
    </recommendedName>
</protein>
<dbReference type="Proteomes" id="UP000008142">
    <property type="component" value="Unassembled WGS sequence"/>
</dbReference>
<evidence type="ECO:0000313" key="1">
    <source>
        <dbReference type="EMBL" id="EGC49108.1"/>
    </source>
</evidence>
<reference evidence="2" key="2">
    <citation type="submission" date="2021-01" db="EMBL/GenBank/DDBJ databases">
        <title>Chromosome-level genome assembly of a human fungal pathogen reveals clustering of transcriptionally co-regulated genes.</title>
        <authorList>
            <person name="Voorhies M."/>
            <person name="Cohen S."/>
            <person name="Shea T.P."/>
            <person name="Petrus S."/>
            <person name="Munoz J.F."/>
            <person name="Poplawski S."/>
            <person name="Goldman W.E."/>
            <person name="Michael T."/>
            <person name="Cuomo C.A."/>
            <person name="Sil A."/>
            <person name="Beyhan S."/>
        </authorList>
    </citation>
    <scope>NUCLEOTIDE SEQUENCE</scope>
    <source>
        <strain evidence="2">H88</strain>
    </source>
</reference>
<dbReference type="OrthoDB" id="5410873at2759"/>
<accession>F0UT81</accession>
<dbReference type="OMA" id="FREFTHY"/>
<dbReference type="VEuPathDB" id="FungiDB:I7I53_02348"/>
<dbReference type="Proteomes" id="UP000663419">
    <property type="component" value="Chromosome 3"/>
</dbReference>
<dbReference type="AlphaFoldDB" id="F0UT81"/>
<reference evidence="3" key="1">
    <citation type="submission" date="2008-07" db="EMBL/GenBank/DDBJ databases">
        <title>Annotation of Ajellomyces capsulatus strain H88.</title>
        <authorList>
            <person name="Champion M."/>
            <person name="Cuomo C."/>
            <person name="Ma L.-J."/>
            <person name="Henn M.R."/>
            <person name="Sil A."/>
            <person name="Goldman B."/>
            <person name="Young S.K."/>
            <person name="Kodira C.D."/>
            <person name="Zeng Q."/>
            <person name="Koehrsen M."/>
            <person name="Alvarado L."/>
            <person name="Berlin A."/>
            <person name="Borenstein D."/>
            <person name="Chen Z."/>
            <person name="Engels R."/>
            <person name="Freedman E."/>
            <person name="Gellesch M."/>
            <person name="Goldberg J."/>
            <person name="Griggs A."/>
            <person name="Gujja S."/>
            <person name="Heiman D."/>
            <person name="Hepburn T."/>
            <person name="Howarth C."/>
            <person name="Jen D."/>
            <person name="Larson L."/>
            <person name="Lewis B."/>
            <person name="Mehta T."/>
            <person name="Park D."/>
            <person name="Pearson M."/>
            <person name="Roberts A."/>
            <person name="Saif S."/>
            <person name="Shea T."/>
            <person name="Shenoy N."/>
            <person name="Sisk P."/>
            <person name="Stolte C."/>
            <person name="Sykes S."/>
            <person name="Walk T."/>
            <person name="White J."/>
            <person name="Yandava C."/>
            <person name="Klein B."/>
            <person name="McEwen J.G."/>
            <person name="Puccia R."/>
            <person name="Goldman G.H."/>
            <person name="Felipe M.S."/>
            <person name="Nino-Vega G."/>
            <person name="San-Blas G."/>
            <person name="Taylor J."/>
            <person name="Mendoza L."/>
            <person name="Galagan J."/>
            <person name="Nusbaum C."/>
            <person name="Birren B."/>
        </authorList>
    </citation>
    <scope>NUCLEOTIDE SEQUENCE [LARGE SCALE GENOMIC DNA]</scope>
    <source>
        <strain evidence="3">H88</strain>
    </source>
</reference>
<evidence type="ECO:0000313" key="2">
    <source>
        <dbReference type="EMBL" id="QSS54707.1"/>
    </source>
</evidence>
<evidence type="ECO:0008006" key="4">
    <source>
        <dbReference type="Google" id="ProtNLM"/>
    </source>
</evidence>
<dbReference type="EMBL" id="CP069104">
    <property type="protein sequence ID" value="QSS54707.1"/>
    <property type="molecule type" value="Genomic_DNA"/>
</dbReference>
<gene>
    <name evidence="1" type="ORF">HCEG_08323</name>
    <name evidence="2" type="ORF">I7I53_02348</name>
</gene>
<dbReference type="EMBL" id="DS990642">
    <property type="protein sequence ID" value="EGC49108.1"/>
    <property type="molecule type" value="Genomic_DNA"/>
</dbReference>
<proteinExistence type="predicted"/>
<name>F0UT81_AJEC8</name>